<proteinExistence type="inferred from homology"/>
<gene>
    <name evidence="9" type="ORF">PV07_09626</name>
</gene>
<dbReference type="RefSeq" id="XP_016246755.1">
    <property type="nucleotide sequence ID" value="XM_016396899.1"/>
</dbReference>
<feature type="binding site" description="axial binding residue" evidence="6">
    <location>
        <position position="540"/>
    </location>
    <ligand>
        <name>heme</name>
        <dbReference type="ChEBI" id="CHEBI:30413"/>
    </ligand>
    <ligandPart>
        <name>Fe</name>
        <dbReference type="ChEBI" id="CHEBI:18248"/>
    </ligandPart>
</feature>
<dbReference type="HOGENOM" id="CLU_001570_14_0_1"/>
<dbReference type="GeneID" id="27348820"/>
<dbReference type="PROSITE" id="PS00086">
    <property type="entry name" value="CYTOCHROME_P450"/>
    <property type="match status" value="1"/>
</dbReference>
<dbReference type="InterPro" id="IPR036396">
    <property type="entry name" value="Cyt_P450_sf"/>
</dbReference>
<dbReference type="GO" id="GO:0016705">
    <property type="term" value="F:oxidoreductase activity, acting on paired donors, with incorporation or reduction of molecular oxygen"/>
    <property type="evidence" value="ECO:0007669"/>
    <property type="project" value="InterPro"/>
</dbReference>
<dbReference type="GO" id="GO:0004497">
    <property type="term" value="F:monooxygenase activity"/>
    <property type="evidence" value="ECO:0007669"/>
    <property type="project" value="UniProtKB-KW"/>
</dbReference>
<evidence type="ECO:0000313" key="10">
    <source>
        <dbReference type="Proteomes" id="UP000054466"/>
    </source>
</evidence>
<dbReference type="Proteomes" id="UP000054466">
    <property type="component" value="Unassembled WGS sequence"/>
</dbReference>
<dbReference type="SUPFAM" id="SSF48264">
    <property type="entry name" value="Cytochrome P450"/>
    <property type="match status" value="1"/>
</dbReference>
<dbReference type="PANTHER" id="PTHR24305:SF103">
    <property type="entry name" value="P450, PUTATIVE (EUROFUNG)-RELATED"/>
    <property type="match status" value="1"/>
</dbReference>
<keyword evidence="8" id="KW-0812">Transmembrane</keyword>
<dbReference type="PANTHER" id="PTHR24305">
    <property type="entry name" value="CYTOCHROME P450"/>
    <property type="match status" value="1"/>
</dbReference>
<reference evidence="9 10" key="1">
    <citation type="submission" date="2015-01" db="EMBL/GenBank/DDBJ databases">
        <title>The Genome Sequence of Cladophialophora immunda CBS83496.</title>
        <authorList>
            <consortium name="The Broad Institute Genomics Platform"/>
            <person name="Cuomo C."/>
            <person name="de Hoog S."/>
            <person name="Gorbushina A."/>
            <person name="Stielow B."/>
            <person name="Teixiera M."/>
            <person name="Abouelleil A."/>
            <person name="Chapman S.B."/>
            <person name="Priest M."/>
            <person name="Young S.K."/>
            <person name="Wortman J."/>
            <person name="Nusbaum C."/>
            <person name="Birren B."/>
        </authorList>
    </citation>
    <scope>NUCLEOTIDE SEQUENCE [LARGE SCALE GENOMIC DNA]</scope>
    <source>
        <strain evidence="9 10">CBS 83496</strain>
    </source>
</reference>
<dbReference type="GO" id="GO:0005506">
    <property type="term" value="F:iron ion binding"/>
    <property type="evidence" value="ECO:0007669"/>
    <property type="project" value="InterPro"/>
</dbReference>
<keyword evidence="3 6" id="KW-0479">Metal-binding</keyword>
<dbReference type="OrthoDB" id="1470350at2759"/>
<protein>
    <recommendedName>
        <fullName evidence="11">Benzoate 4-monooxygenase cytochrome P450</fullName>
    </recommendedName>
</protein>
<keyword evidence="4 7" id="KW-0560">Oxidoreductase</keyword>
<dbReference type="InterPro" id="IPR002403">
    <property type="entry name" value="Cyt_P450_E_grp-IV"/>
</dbReference>
<dbReference type="STRING" id="569365.A0A0D2CSJ3"/>
<evidence type="ECO:0000256" key="5">
    <source>
        <dbReference type="ARBA" id="ARBA00023004"/>
    </source>
</evidence>
<dbReference type="PRINTS" id="PR00385">
    <property type="entry name" value="P450"/>
</dbReference>
<keyword evidence="7" id="KW-0503">Monooxygenase</keyword>
<dbReference type="InterPro" id="IPR001128">
    <property type="entry name" value="Cyt_P450"/>
</dbReference>
<evidence type="ECO:0000256" key="8">
    <source>
        <dbReference type="SAM" id="Phobius"/>
    </source>
</evidence>
<sequence>MSIRRQMSRIYADILVIQITEWYKRIIPIVLERKDSQSLFKTSPGDYQDARSSNPKYDTVAMVQLLREVLASPLPWASGLLIVSLIVYVVYQRFFHPLAKYPGPFLASLTDVWQAYQFMTLQQPYHLTKLHERYGPIVRYGPDKLSITDEDCIPIIYQKSAKSMPKTEFYDAYGAAHPNVFGMRDENVRTAPLHDFSRVHSFNNRELQVHSIRRRHMSYSFSISYVKEMEPFLDLNIRLLKDKIMRYCNTGEIFDLKKLLHYYVIDALGELAFSKSFGIQETDDELRIPPVVEHSLLAAVTGAWPLMTKRLKKYLPLVPHPGLQRLFKGRQACADLAAECVRRRLADVEYQKAQHPDVAERKDILTNLILAKHPDTGERLTQIDLETEAFGFIIAGTHTTSATTSLLFYHLLHNPGQMDKCVAEIDANLPSLEAGQEAYSVTVAEASLPYLKNCIKENFRITPVFTMPLARRVMSPEGIVIAGEHILQGTSVAVCNHAFHHNPDVWGPDHNNFDPSRWERPDIAAKSRLLMHFGLGGRQCIGKTVATTNIYKLMSTLLREFHFELASDQENIDALRGFYVGQIPDMVSVGISDLKGPLLVKAQARKKSS</sequence>
<dbReference type="AlphaFoldDB" id="A0A0D2CSJ3"/>
<organism evidence="9 10">
    <name type="scientific">Cladophialophora immunda</name>
    <dbReference type="NCBI Taxonomy" id="569365"/>
    <lineage>
        <taxon>Eukaryota</taxon>
        <taxon>Fungi</taxon>
        <taxon>Dikarya</taxon>
        <taxon>Ascomycota</taxon>
        <taxon>Pezizomycotina</taxon>
        <taxon>Eurotiomycetes</taxon>
        <taxon>Chaetothyriomycetidae</taxon>
        <taxon>Chaetothyriales</taxon>
        <taxon>Herpotrichiellaceae</taxon>
        <taxon>Cladophialophora</taxon>
    </lineage>
</organism>
<dbReference type="Pfam" id="PF00067">
    <property type="entry name" value="p450"/>
    <property type="match status" value="1"/>
</dbReference>
<keyword evidence="8" id="KW-0472">Membrane</keyword>
<keyword evidence="5 6" id="KW-0408">Iron</keyword>
<accession>A0A0D2CSJ3</accession>
<keyword evidence="6 7" id="KW-0349">Heme</keyword>
<dbReference type="PRINTS" id="PR00465">
    <property type="entry name" value="EP450IV"/>
</dbReference>
<evidence type="ECO:0000256" key="3">
    <source>
        <dbReference type="ARBA" id="ARBA00022723"/>
    </source>
</evidence>
<dbReference type="Gene3D" id="1.10.630.10">
    <property type="entry name" value="Cytochrome P450"/>
    <property type="match status" value="1"/>
</dbReference>
<evidence type="ECO:0000256" key="4">
    <source>
        <dbReference type="ARBA" id="ARBA00023002"/>
    </source>
</evidence>
<evidence type="ECO:0000256" key="6">
    <source>
        <dbReference type="PIRSR" id="PIRSR602403-1"/>
    </source>
</evidence>
<evidence type="ECO:0000256" key="7">
    <source>
        <dbReference type="RuleBase" id="RU000461"/>
    </source>
</evidence>
<dbReference type="InterPro" id="IPR050121">
    <property type="entry name" value="Cytochrome_P450_monoxygenase"/>
</dbReference>
<dbReference type="GO" id="GO:0020037">
    <property type="term" value="F:heme binding"/>
    <property type="evidence" value="ECO:0007669"/>
    <property type="project" value="InterPro"/>
</dbReference>
<dbReference type="VEuPathDB" id="FungiDB:PV07_09626"/>
<keyword evidence="10" id="KW-1185">Reference proteome</keyword>
<name>A0A0D2CSJ3_9EURO</name>
<feature type="transmembrane region" description="Helical" evidence="8">
    <location>
        <begin position="74"/>
        <end position="91"/>
    </location>
</feature>
<dbReference type="InterPro" id="IPR017972">
    <property type="entry name" value="Cyt_P450_CS"/>
</dbReference>
<keyword evidence="8" id="KW-1133">Transmembrane helix</keyword>
<comment type="similarity">
    <text evidence="2 7">Belongs to the cytochrome P450 family.</text>
</comment>
<dbReference type="EMBL" id="KN847044">
    <property type="protein sequence ID" value="KIW26539.1"/>
    <property type="molecule type" value="Genomic_DNA"/>
</dbReference>
<evidence type="ECO:0000256" key="1">
    <source>
        <dbReference type="ARBA" id="ARBA00001971"/>
    </source>
</evidence>
<comment type="cofactor">
    <cofactor evidence="1 6">
        <name>heme</name>
        <dbReference type="ChEBI" id="CHEBI:30413"/>
    </cofactor>
</comment>
<evidence type="ECO:0008006" key="11">
    <source>
        <dbReference type="Google" id="ProtNLM"/>
    </source>
</evidence>
<evidence type="ECO:0000256" key="2">
    <source>
        <dbReference type="ARBA" id="ARBA00010617"/>
    </source>
</evidence>
<evidence type="ECO:0000313" key="9">
    <source>
        <dbReference type="EMBL" id="KIW26539.1"/>
    </source>
</evidence>